<feature type="transmembrane region" description="Helical" evidence="5">
    <location>
        <begin position="224"/>
        <end position="247"/>
    </location>
</feature>
<dbReference type="Gene3D" id="1.20.1250.20">
    <property type="entry name" value="MFS general substrate transporter like domains"/>
    <property type="match status" value="2"/>
</dbReference>
<feature type="transmembrane region" description="Helical" evidence="5">
    <location>
        <begin position="130"/>
        <end position="154"/>
    </location>
</feature>
<dbReference type="Proteomes" id="UP000703661">
    <property type="component" value="Unassembled WGS sequence"/>
</dbReference>
<comment type="subcellular location">
    <subcellularLocation>
        <location evidence="1">Membrane</location>
        <topology evidence="1">Multi-pass membrane protein</topology>
    </subcellularLocation>
</comment>
<evidence type="ECO:0000313" key="7">
    <source>
        <dbReference type="EMBL" id="KAG0009251.1"/>
    </source>
</evidence>
<dbReference type="InterPro" id="IPR005828">
    <property type="entry name" value="MFS_sugar_transport-like"/>
</dbReference>
<evidence type="ECO:0000256" key="2">
    <source>
        <dbReference type="ARBA" id="ARBA00022692"/>
    </source>
</evidence>
<dbReference type="PROSITE" id="PS00216">
    <property type="entry name" value="SUGAR_TRANSPORT_1"/>
    <property type="match status" value="1"/>
</dbReference>
<dbReference type="PROSITE" id="PS50850">
    <property type="entry name" value="MFS"/>
    <property type="match status" value="1"/>
</dbReference>
<feature type="transmembrane region" description="Helical" evidence="5">
    <location>
        <begin position="198"/>
        <end position="218"/>
    </location>
</feature>
<comment type="caution">
    <text evidence="7">The sequence shown here is derived from an EMBL/GenBank/DDBJ whole genome shotgun (WGS) entry which is preliminary data.</text>
</comment>
<evidence type="ECO:0000256" key="1">
    <source>
        <dbReference type="ARBA" id="ARBA00004141"/>
    </source>
</evidence>
<dbReference type="Pfam" id="PF00083">
    <property type="entry name" value="Sugar_tr"/>
    <property type="match status" value="1"/>
</dbReference>
<evidence type="ECO:0000256" key="4">
    <source>
        <dbReference type="ARBA" id="ARBA00023136"/>
    </source>
</evidence>
<reference evidence="7" key="1">
    <citation type="journal article" date="2020" name="Fungal Divers.">
        <title>Resolving the Mortierellaceae phylogeny through synthesis of multi-gene phylogenetics and phylogenomics.</title>
        <authorList>
            <person name="Vandepol N."/>
            <person name="Liber J."/>
            <person name="Desiro A."/>
            <person name="Na H."/>
            <person name="Kennedy M."/>
            <person name="Barry K."/>
            <person name="Grigoriev I.V."/>
            <person name="Miller A.N."/>
            <person name="O'Donnell K."/>
            <person name="Stajich J.E."/>
            <person name="Bonito G."/>
        </authorList>
    </citation>
    <scope>NUCLEOTIDE SEQUENCE</scope>
    <source>
        <strain evidence="7">NRRL 2769</strain>
    </source>
</reference>
<dbReference type="AlphaFoldDB" id="A0A9P6MPN0"/>
<keyword evidence="2 5" id="KW-0812">Transmembrane</keyword>
<evidence type="ECO:0000256" key="3">
    <source>
        <dbReference type="ARBA" id="ARBA00022989"/>
    </source>
</evidence>
<feature type="non-terminal residue" evidence="7">
    <location>
        <position position="1"/>
    </location>
</feature>
<dbReference type="GO" id="GO:0022857">
    <property type="term" value="F:transmembrane transporter activity"/>
    <property type="evidence" value="ECO:0007669"/>
    <property type="project" value="InterPro"/>
</dbReference>
<keyword evidence="3 5" id="KW-1133">Transmembrane helix</keyword>
<name>A0A9P6MPN0_9FUNG</name>
<dbReference type="InterPro" id="IPR005829">
    <property type="entry name" value="Sugar_transporter_CS"/>
</dbReference>
<protein>
    <submittedName>
        <fullName evidence="7">Inorganic phosphate transporter pho84</fullName>
    </submittedName>
</protein>
<sequence length="339" mass="36698">GVGNMAASIVTLVVLKIFETAIKSDTDNLDIVWRICVGVGCIPAVSTVYLRLTMPESPRYAMDVEKNPAKANDAISQAIAQGGQADQLNEIQIVDNDGTAPRRSQSKEFLEYFSYWENCKILIGTASTWFLLDIAFYGISLNQSFVISAMGFTGDGTVFSNLWRSTIGNLIVSCLGAVPGYFITVLTIEKMGRKTIQLMGFAVVTVLFIIMASAFHALQQNTGVFIFVFALSQLFMNFGPNSTTFVIPGEVFPTRVRATAHGISAASGKAGAILTTFAFPKLVDLGGPPGAHAFMNKMFAIFAGIMALGFILTFLIPETKGMTLEEIEERGLRKAGHQE</sequence>
<dbReference type="InterPro" id="IPR036259">
    <property type="entry name" value="MFS_trans_sf"/>
</dbReference>
<evidence type="ECO:0000313" key="8">
    <source>
        <dbReference type="Proteomes" id="UP000703661"/>
    </source>
</evidence>
<evidence type="ECO:0000256" key="5">
    <source>
        <dbReference type="SAM" id="Phobius"/>
    </source>
</evidence>
<feature type="transmembrane region" description="Helical" evidence="5">
    <location>
        <begin position="31"/>
        <end position="52"/>
    </location>
</feature>
<dbReference type="InterPro" id="IPR020846">
    <property type="entry name" value="MFS_dom"/>
</dbReference>
<keyword evidence="4 5" id="KW-0472">Membrane</keyword>
<evidence type="ECO:0000259" key="6">
    <source>
        <dbReference type="PROSITE" id="PS50850"/>
    </source>
</evidence>
<proteinExistence type="predicted"/>
<feature type="transmembrane region" description="Helical" evidence="5">
    <location>
        <begin position="259"/>
        <end position="279"/>
    </location>
</feature>
<dbReference type="GO" id="GO:0016020">
    <property type="term" value="C:membrane"/>
    <property type="evidence" value="ECO:0007669"/>
    <property type="project" value="UniProtKB-SubCell"/>
</dbReference>
<accession>A0A9P6MPN0</accession>
<feature type="domain" description="Major facilitator superfamily (MFS) profile" evidence="6">
    <location>
        <begin position="1"/>
        <end position="321"/>
    </location>
</feature>
<feature type="transmembrane region" description="Helical" evidence="5">
    <location>
        <begin position="166"/>
        <end position="186"/>
    </location>
</feature>
<feature type="transmembrane region" description="Helical" evidence="5">
    <location>
        <begin position="299"/>
        <end position="316"/>
    </location>
</feature>
<gene>
    <name evidence="7" type="primary">PHO84_1</name>
    <name evidence="7" type="ORF">BGZ80_002591</name>
</gene>
<dbReference type="SUPFAM" id="SSF103473">
    <property type="entry name" value="MFS general substrate transporter"/>
    <property type="match status" value="1"/>
</dbReference>
<dbReference type="EMBL" id="JAAAID010001643">
    <property type="protein sequence ID" value="KAG0009251.1"/>
    <property type="molecule type" value="Genomic_DNA"/>
</dbReference>
<keyword evidence="8" id="KW-1185">Reference proteome</keyword>
<organism evidence="7 8">
    <name type="scientific">Entomortierella chlamydospora</name>
    <dbReference type="NCBI Taxonomy" id="101097"/>
    <lineage>
        <taxon>Eukaryota</taxon>
        <taxon>Fungi</taxon>
        <taxon>Fungi incertae sedis</taxon>
        <taxon>Mucoromycota</taxon>
        <taxon>Mortierellomycotina</taxon>
        <taxon>Mortierellomycetes</taxon>
        <taxon>Mortierellales</taxon>
        <taxon>Mortierellaceae</taxon>
        <taxon>Entomortierella</taxon>
    </lineage>
</organism>
<dbReference type="PANTHER" id="PTHR24064">
    <property type="entry name" value="SOLUTE CARRIER FAMILY 22 MEMBER"/>
    <property type="match status" value="1"/>
</dbReference>